<keyword evidence="2" id="KW-1185">Reference proteome</keyword>
<gene>
    <name evidence="1" type="ORF">JKP88DRAFT_242039</name>
</gene>
<name>A0A836CA26_9STRA</name>
<sequence length="212" mass="24328">MAEQEQPRPQSQRGWNYLDFDSRWPEVYRIFQSAHVQEVLRPSMEEWCSEMVHRGPWTPGSSLWLLSRTDFFCRIDEQADALIEEQQLFQRYKEMRKRARVPVPDDENIESDAYMAVHNEIWATLCPKEGQAMAETAALLLPGEIVATVEGAHGDVVLLPRRREIFDFSRYGMWKLDRCAADDSLSPNSVIADVPAPLLDALLGDALEAPEH</sequence>
<organism evidence="1 2">
    <name type="scientific">Tribonema minus</name>
    <dbReference type="NCBI Taxonomy" id="303371"/>
    <lineage>
        <taxon>Eukaryota</taxon>
        <taxon>Sar</taxon>
        <taxon>Stramenopiles</taxon>
        <taxon>Ochrophyta</taxon>
        <taxon>PX clade</taxon>
        <taxon>Xanthophyceae</taxon>
        <taxon>Tribonematales</taxon>
        <taxon>Tribonemataceae</taxon>
        <taxon>Tribonema</taxon>
    </lineage>
</organism>
<reference evidence="1" key="1">
    <citation type="submission" date="2021-02" db="EMBL/GenBank/DDBJ databases">
        <title>First Annotated Genome of the Yellow-green Alga Tribonema minus.</title>
        <authorList>
            <person name="Mahan K.M."/>
        </authorList>
    </citation>
    <scope>NUCLEOTIDE SEQUENCE</scope>
    <source>
        <strain evidence="1">UTEX B ZZ1240</strain>
    </source>
</reference>
<protein>
    <submittedName>
        <fullName evidence="1">Uncharacterized protein</fullName>
    </submittedName>
</protein>
<proteinExistence type="predicted"/>
<dbReference type="Proteomes" id="UP000664859">
    <property type="component" value="Unassembled WGS sequence"/>
</dbReference>
<evidence type="ECO:0000313" key="2">
    <source>
        <dbReference type="Proteomes" id="UP000664859"/>
    </source>
</evidence>
<accession>A0A836CA26</accession>
<comment type="caution">
    <text evidence="1">The sequence shown here is derived from an EMBL/GenBank/DDBJ whole genome shotgun (WGS) entry which is preliminary data.</text>
</comment>
<dbReference type="AlphaFoldDB" id="A0A836CA26"/>
<evidence type="ECO:0000313" key="1">
    <source>
        <dbReference type="EMBL" id="KAG5178675.1"/>
    </source>
</evidence>
<dbReference type="EMBL" id="JAFCMP010000514">
    <property type="protein sequence ID" value="KAG5178675.1"/>
    <property type="molecule type" value="Genomic_DNA"/>
</dbReference>